<dbReference type="Gene3D" id="2.30.40.10">
    <property type="entry name" value="Urease, subunit C, domain 1"/>
    <property type="match status" value="1"/>
</dbReference>
<comment type="caution">
    <text evidence="2">The sequence shown here is derived from an EMBL/GenBank/DDBJ whole genome shotgun (WGS) entry which is preliminary data.</text>
</comment>
<reference evidence="2 3" key="1">
    <citation type="journal article" date="2015" name="Int. J. Syst. Evol. Microbiol.">
        <title>Mariniphaga sediminis sp. nov., isolated from coastal sediment.</title>
        <authorList>
            <person name="Wang F.Q."/>
            <person name="Shen Q.Y."/>
            <person name="Chen G.J."/>
            <person name="Du Z.J."/>
        </authorList>
    </citation>
    <scope>NUCLEOTIDE SEQUENCE [LARGE SCALE GENOMIC DNA]</scope>
    <source>
        <strain evidence="2 3">SY21</strain>
    </source>
</reference>
<dbReference type="InterPro" id="IPR011059">
    <property type="entry name" value="Metal-dep_hydrolase_composite"/>
</dbReference>
<evidence type="ECO:0000313" key="2">
    <source>
        <dbReference type="EMBL" id="RIH64091.1"/>
    </source>
</evidence>
<accession>A0A399D0A9</accession>
<dbReference type="Gene3D" id="3.20.20.140">
    <property type="entry name" value="Metal-dependent hydrolases"/>
    <property type="match status" value="1"/>
</dbReference>
<protein>
    <recommendedName>
        <fullName evidence="1">Amidohydrolase-related domain-containing protein</fullName>
    </recommendedName>
</protein>
<dbReference type="Pfam" id="PF01979">
    <property type="entry name" value="Amidohydro_1"/>
    <property type="match status" value="1"/>
</dbReference>
<organism evidence="2 3">
    <name type="scientific">Mariniphaga sediminis</name>
    <dbReference type="NCBI Taxonomy" id="1628158"/>
    <lineage>
        <taxon>Bacteria</taxon>
        <taxon>Pseudomonadati</taxon>
        <taxon>Bacteroidota</taxon>
        <taxon>Bacteroidia</taxon>
        <taxon>Marinilabiliales</taxon>
        <taxon>Prolixibacteraceae</taxon>
        <taxon>Mariniphaga</taxon>
    </lineage>
</organism>
<dbReference type="PANTHER" id="PTHR43794:SF5">
    <property type="entry name" value="CHLOROHYDROLASE FAMILY PROTEIN"/>
    <property type="match status" value="1"/>
</dbReference>
<dbReference type="AlphaFoldDB" id="A0A399D0A9"/>
<feature type="domain" description="Amidohydrolase-related" evidence="1">
    <location>
        <begin position="21"/>
        <end position="177"/>
    </location>
</feature>
<dbReference type="InterPro" id="IPR006680">
    <property type="entry name" value="Amidohydro-rel"/>
</dbReference>
<keyword evidence="3" id="KW-1185">Reference proteome</keyword>
<dbReference type="Proteomes" id="UP000266441">
    <property type="component" value="Unassembled WGS sequence"/>
</dbReference>
<dbReference type="InterPro" id="IPR032466">
    <property type="entry name" value="Metal_Hydrolase"/>
</dbReference>
<dbReference type="EMBL" id="QWET01000013">
    <property type="protein sequence ID" value="RIH64091.1"/>
    <property type="molecule type" value="Genomic_DNA"/>
</dbReference>
<gene>
    <name evidence="2" type="ORF">D1164_16145</name>
</gene>
<dbReference type="GO" id="GO:0016810">
    <property type="term" value="F:hydrolase activity, acting on carbon-nitrogen (but not peptide) bonds"/>
    <property type="evidence" value="ECO:0007669"/>
    <property type="project" value="InterPro"/>
</dbReference>
<name>A0A399D0A9_9BACT</name>
<evidence type="ECO:0000259" key="1">
    <source>
        <dbReference type="Pfam" id="PF01979"/>
    </source>
</evidence>
<sequence>MFLNCLRGGTIWKYWICLLTSLELLAAHQCSISVTPEVELQMGLGLPVTGKALKYGIACGLGVDVVSATSGSLFDQMKVALQAERAIQNERLYQSGSMPEKLTIHDSDILKVATIGGAKTLGLDRTTGSLEVGKQADLILIDIKNISLSPSINPVSSVVLYANENHVDTVMIAGKILKRQGKLLDANLENLIERAHRSIERILKERR</sequence>
<evidence type="ECO:0000313" key="3">
    <source>
        <dbReference type="Proteomes" id="UP000266441"/>
    </source>
</evidence>
<dbReference type="InterPro" id="IPR050287">
    <property type="entry name" value="MTA/SAH_deaminase"/>
</dbReference>
<dbReference type="SUPFAM" id="SSF51338">
    <property type="entry name" value="Composite domain of metallo-dependent hydrolases"/>
    <property type="match status" value="1"/>
</dbReference>
<dbReference type="SUPFAM" id="SSF51556">
    <property type="entry name" value="Metallo-dependent hydrolases"/>
    <property type="match status" value="1"/>
</dbReference>
<dbReference type="PANTHER" id="PTHR43794">
    <property type="entry name" value="AMINOHYDROLASE SSNA-RELATED"/>
    <property type="match status" value="1"/>
</dbReference>
<dbReference type="OrthoDB" id="9797498at2"/>
<proteinExistence type="predicted"/>